<proteinExistence type="predicted"/>
<dbReference type="Ensembl" id="ENSMGAT00000027658.1">
    <property type="protein sequence ID" value="ENSMGAP00000021287.1"/>
    <property type="gene ID" value="ENSMGAG00000020185.1"/>
</dbReference>
<dbReference type="AlphaFoldDB" id="A0A803XP41"/>
<dbReference type="Proteomes" id="UP000001645">
    <property type="component" value="Chromosome 7"/>
</dbReference>
<name>A0A803XP41_MELGA</name>
<reference evidence="1 2" key="1">
    <citation type="journal article" date="2010" name="PLoS Biol.">
        <title>Multi-platform next-generation sequencing of the domestic turkey (Meleagris gallopavo): genome assembly and analysis.</title>
        <authorList>
            <person name="Dalloul R.A."/>
            <person name="Long J.A."/>
            <person name="Zimin A.V."/>
            <person name="Aslam L."/>
            <person name="Beal K."/>
            <person name="Blomberg L.A."/>
            <person name="Bouffard P."/>
            <person name="Burt D.W."/>
            <person name="Crasta O."/>
            <person name="Crooijmans R.P."/>
            <person name="Cooper K."/>
            <person name="Coulombe R.A."/>
            <person name="De S."/>
            <person name="Delany M.E."/>
            <person name="Dodgson J.B."/>
            <person name="Dong J.J."/>
            <person name="Evans C."/>
            <person name="Frederickson K.M."/>
            <person name="Flicek P."/>
            <person name="Florea L."/>
            <person name="Folkerts O."/>
            <person name="Groenen M.A."/>
            <person name="Harkins T.T."/>
            <person name="Herrero J."/>
            <person name="Hoffmann S."/>
            <person name="Megens H.J."/>
            <person name="Jiang A."/>
            <person name="de Jong P."/>
            <person name="Kaiser P."/>
            <person name="Kim H."/>
            <person name="Kim K.W."/>
            <person name="Kim S."/>
            <person name="Langenberger D."/>
            <person name="Lee M.K."/>
            <person name="Lee T."/>
            <person name="Mane S."/>
            <person name="Marcais G."/>
            <person name="Marz M."/>
            <person name="McElroy A.P."/>
            <person name="Modise T."/>
            <person name="Nefedov M."/>
            <person name="Notredame C."/>
            <person name="Paton I.R."/>
            <person name="Payne W.S."/>
            <person name="Pertea G."/>
            <person name="Prickett D."/>
            <person name="Puiu D."/>
            <person name="Qioa D."/>
            <person name="Raineri E."/>
            <person name="Ruffier M."/>
            <person name="Salzberg S.L."/>
            <person name="Schatz M.C."/>
            <person name="Scheuring C."/>
            <person name="Schmidt C.J."/>
            <person name="Schroeder S."/>
            <person name="Searle S.M."/>
            <person name="Smith E.J."/>
            <person name="Smith J."/>
            <person name="Sonstegard T.S."/>
            <person name="Stadler P.F."/>
            <person name="Tafer H."/>
            <person name="Tu Z.J."/>
            <person name="Van Tassell C.P."/>
            <person name="Vilella A.J."/>
            <person name="Williams K.P."/>
            <person name="Yorke J.A."/>
            <person name="Zhang L."/>
            <person name="Zhang H.B."/>
            <person name="Zhang X."/>
            <person name="Zhang Y."/>
            <person name="Reed K.M."/>
        </authorList>
    </citation>
    <scope>NUCLEOTIDE SEQUENCE [LARGE SCALE GENOMIC DNA]</scope>
</reference>
<reference evidence="1" key="2">
    <citation type="submission" date="2025-08" db="UniProtKB">
        <authorList>
            <consortium name="Ensembl"/>
        </authorList>
    </citation>
    <scope>IDENTIFICATION</scope>
</reference>
<dbReference type="InParanoid" id="A0A803XP41"/>
<protein>
    <submittedName>
        <fullName evidence="1">Uncharacterized protein</fullName>
    </submittedName>
</protein>
<accession>A0A803XP41</accession>
<organism evidence="1 2">
    <name type="scientific">Meleagris gallopavo</name>
    <name type="common">Wild turkey</name>
    <dbReference type="NCBI Taxonomy" id="9103"/>
    <lineage>
        <taxon>Eukaryota</taxon>
        <taxon>Metazoa</taxon>
        <taxon>Chordata</taxon>
        <taxon>Craniata</taxon>
        <taxon>Vertebrata</taxon>
        <taxon>Euteleostomi</taxon>
        <taxon>Archelosauria</taxon>
        <taxon>Archosauria</taxon>
        <taxon>Dinosauria</taxon>
        <taxon>Saurischia</taxon>
        <taxon>Theropoda</taxon>
        <taxon>Coelurosauria</taxon>
        <taxon>Aves</taxon>
        <taxon>Neognathae</taxon>
        <taxon>Galloanserae</taxon>
        <taxon>Galliformes</taxon>
        <taxon>Phasianidae</taxon>
        <taxon>Meleagridinae</taxon>
        <taxon>Meleagris</taxon>
    </lineage>
</organism>
<sequence>PSEQAVCGAPQSLAALGPHGLTDLPGLTSYGPAILPGVGLILQPQHSIGSDINHTHKALQTAVSCARFHHGVIASIPQVVSPSKYFSEPGSLRTGLKLWKHQKRLFPLTPTPFLLSLQLNSNDHSKS</sequence>
<evidence type="ECO:0000313" key="2">
    <source>
        <dbReference type="Proteomes" id="UP000001645"/>
    </source>
</evidence>
<reference evidence="1" key="3">
    <citation type="submission" date="2025-09" db="UniProtKB">
        <authorList>
            <consortium name="Ensembl"/>
        </authorList>
    </citation>
    <scope>IDENTIFICATION</scope>
</reference>
<keyword evidence="2" id="KW-1185">Reference proteome</keyword>
<evidence type="ECO:0000313" key="1">
    <source>
        <dbReference type="Ensembl" id="ENSMGAP00000021287.1"/>
    </source>
</evidence>